<organism evidence="1 2">
    <name type="scientific">Fusarium venenatum</name>
    <dbReference type="NCBI Taxonomy" id="56646"/>
    <lineage>
        <taxon>Eukaryota</taxon>
        <taxon>Fungi</taxon>
        <taxon>Dikarya</taxon>
        <taxon>Ascomycota</taxon>
        <taxon>Pezizomycotina</taxon>
        <taxon>Sordariomycetes</taxon>
        <taxon>Hypocreomycetidae</taxon>
        <taxon>Hypocreales</taxon>
        <taxon>Nectriaceae</taxon>
        <taxon>Fusarium</taxon>
    </lineage>
</organism>
<dbReference type="Proteomes" id="UP000245910">
    <property type="component" value="Chromosome IIII"/>
</dbReference>
<accession>A0A2L2TC89</accession>
<evidence type="ECO:0000313" key="2">
    <source>
        <dbReference type="Proteomes" id="UP000245910"/>
    </source>
</evidence>
<keyword evidence="2" id="KW-1185">Reference proteome</keyword>
<reference evidence="2" key="1">
    <citation type="submission" date="2014-10" db="EMBL/GenBank/DDBJ databases">
        <authorList>
            <person name="King R."/>
        </authorList>
    </citation>
    <scope>NUCLEOTIDE SEQUENCE [LARGE SCALE GENOMIC DNA]</scope>
    <source>
        <strain evidence="2">A3/5</strain>
    </source>
</reference>
<sequence length="167" mass="19438">MRVRDKRAYGWFEAIQQDVRLETYQTEYFVQLPNQLAINLDEESSEKHDRMVERVGQQVMSLCLLNHNPDLQTQWTARYDDLDEHREALYLIIIRYATADPGISLSFADELMTDILTMLAPGLNETDSSVQHFFCNIAAYKDFTGMTAICGQMTTGDIIRRGKWNYR</sequence>
<evidence type="ECO:0000313" key="1">
    <source>
        <dbReference type="EMBL" id="CEI39132.1"/>
    </source>
</evidence>
<dbReference type="EMBL" id="LN649232">
    <property type="protein sequence ID" value="CEI39132.1"/>
    <property type="molecule type" value="Genomic_DNA"/>
</dbReference>
<protein>
    <submittedName>
        <fullName evidence="1">Uncharacterized protein</fullName>
    </submittedName>
</protein>
<dbReference type="AlphaFoldDB" id="A0A2L2TC89"/>
<name>A0A2L2TC89_9HYPO</name>
<proteinExistence type="predicted"/>